<accession>A0A4Y3PNB7</accession>
<organism evidence="3 4">
    <name type="scientific">Brevibacillus parabrevis</name>
    <dbReference type="NCBI Taxonomy" id="54914"/>
    <lineage>
        <taxon>Bacteria</taxon>
        <taxon>Bacillati</taxon>
        <taxon>Bacillota</taxon>
        <taxon>Bacilli</taxon>
        <taxon>Bacillales</taxon>
        <taxon>Paenibacillaceae</taxon>
        <taxon>Brevibacillus</taxon>
    </lineage>
</organism>
<feature type="coiled-coil region" evidence="1">
    <location>
        <begin position="166"/>
        <end position="234"/>
    </location>
</feature>
<keyword evidence="1" id="KW-0175">Coiled coil</keyword>
<keyword evidence="4" id="KW-1185">Reference proteome</keyword>
<sequence>MLRQILCDKFVQQKIIFHSGLNAVVGDEIASNSIGKSTMLMIIDFVFGGDDYITRNHDTVDNLGHHIFKFSFTFEDGELFFSRSTNEFKFVAVCNRNFEVQDTIKINDYTKLLQEKYKCQIDEMSFRSIVGRYFRVYGKENLNERKPIQYFEKEKKKDSIVVLLKLFDKYRNIKEYEKQIQKLTDEKNVLLDAAKKELIPKINKAIFGQNTKKIDALNEELKKLKDSIVSSSVDIEALVSKEILELRKKKSSLTIQKNVYESRLKRTLTNIADKNIKIDSELERLVDFFPNFNVEQVKKIDSFHASITKILKEELQKTEKEIRKQIAVIVNEITKIDQEIADNLTIQNAPKYAIEKVVELASQIKQLTEENGFYTKKKNLDDSIVEAGKELDELKVTILDEVCNQINIKMHELNKRIYSDNRRAPTLSIRGERYTFNTYGDTGTGTAFANLITFDLALLELTCLPAIAHDLPLLKNIENHALENIVELYSTSKKQIFIAIDKINSYKAETEKIITDHKVLQLSKDKLLFIKNWKQDGQ</sequence>
<comment type="caution">
    <text evidence="3">The sequence shown here is derived from an EMBL/GenBank/DDBJ whole genome shotgun (WGS) entry which is preliminary data.</text>
</comment>
<evidence type="ECO:0000313" key="4">
    <source>
        <dbReference type="Proteomes" id="UP000316882"/>
    </source>
</evidence>
<proteinExistence type="predicted"/>
<name>A0A4Y3PNB7_BREPA</name>
<dbReference type="EMBL" id="BJMH01000009">
    <property type="protein sequence ID" value="GEB32818.1"/>
    <property type="molecule type" value="Genomic_DNA"/>
</dbReference>
<evidence type="ECO:0000256" key="1">
    <source>
        <dbReference type="SAM" id="Coils"/>
    </source>
</evidence>
<gene>
    <name evidence="3" type="ORF">BPA01_23980</name>
</gene>
<dbReference type="Proteomes" id="UP000316882">
    <property type="component" value="Unassembled WGS sequence"/>
</dbReference>
<evidence type="ECO:0000313" key="3">
    <source>
        <dbReference type="EMBL" id="GEB32818.1"/>
    </source>
</evidence>
<dbReference type="Pfam" id="PF10088">
    <property type="entry name" value="DUF2326"/>
    <property type="match status" value="1"/>
</dbReference>
<feature type="domain" description="DUF2326" evidence="2">
    <location>
        <begin position="415"/>
        <end position="527"/>
    </location>
</feature>
<dbReference type="AlphaFoldDB" id="A0A4Y3PNB7"/>
<evidence type="ECO:0000259" key="2">
    <source>
        <dbReference type="Pfam" id="PF10088"/>
    </source>
</evidence>
<dbReference type="RefSeq" id="WP_122963492.1">
    <property type="nucleotide sequence ID" value="NZ_BJMH01000009.1"/>
</dbReference>
<protein>
    <recommendedName>
        <fullName evidence="2">DUF2326 domain-containing protein</fullName>
    </recommendedName>
</protein>
<dbReference type="GeneID" id="87613515"/>
<dbReference type="InterPro" id="IPR018760">
    <property type="entry name" value="DUF2326"/>
</dbReference>
<reference evidence="3 4" key="1">
    <citation type="submission" date="2019-06" db="EMBL/GenBank/DDBJ databases">
        <title>Whole genome shotgun sequence of Brevibacillus parabrevis NBRC 12334.</title>
        <authorList>
            <person name="Hosoyama A."/>
            <person name="Uohara A."/>
            <person name="Ohji S."/>
            <person name="Ichikawa N."/>
        </authorList>
    </citation>
    <scope>NUCLEOTIDE SEQUENCE [LARGE SCALE GENOMIC DNA]</scope>
    <source>
        <strain evidence="3 4">NBRC 12334</strain>
    </source>
</reference>